<dbReference type="EMBL" id="JBHSEW010000005">
    <property type="protein sequence ID" value="MFC4622067.1"/>
    <property type="molecule type" value="Genomic_DNA"/>
</dbReference>
<feature type="transmembrane region" description="Helical" evidence="1">
    <location>
        <begin position="66"/>
        <end position="93"/>
    </location>
</feature>
<organism evidence="2 3">
    <name type="scientific">Comamonas nitrativorans</name>
    <dbReference type="NCBI Taxonomy" id="108437"/>
    <lineage>
        <taxon>Bacteria</taxon>
        <taxon>Pseudomonadati</taxon>
        <taxon>Pseudomonadota</taxon>
        <taxon>Betaproteobacteria</taxon>
        <taxon>Burkholderiales</taxon>
        <taxon>Comamonadaceae</taxon>
        <taxon>Comamonas</taxon>
    </lineage>
</organism>
<keyword evidence="3" id="KW-1185">Reference proteome</keyword>
<proteinExistence type="predicted"/>
<evidence type="ECO:0000256" key="1">
    <source>
        <dbReference type="SAM" id="Phobius"/>
    </source>
</evidence>
<evidence type="ECO:0000313" key="3">
    <source>
        <dbReference type="Proteomes" id="UP001595967"/>
    </source>
</evidence>
<dbReference type="RefSeq" id="WP_377725344.1">
    <property type="nucleotide sequence ID" value="NZ_JBHSEW010000005.1"/>
</dbReference>
<evidence type="ECO:0008006" key="4">
    <source>
        <dbReference type="Google" id="ProtNLM"/>
    </source>
</evidence>
<dbReference type="Proteomes" id="UP001595967">
    <property type="component" value="Unassembled WGS sequence"/>
</dbReference>
<gene>
    <name evidence="2" type="ORF">ACFO3A_07520</name>
</gene>
<name>A0ABV9GVP0_9BURK</name>
<dbReference type="Gene3D" id="1.25.40.10">
    <property type="entry name" value="Tetratricopeptide repeat domain"/>
    <property type="match status" value="1"/>
</dbReference>
<keyword evidence="1" id="KW-0472">Membrane</keyword>
<evidence type="ECO:0000313" key="2">
    <source>
        <dbReference type="EMBL" id="MFC4622067.1"/>
    </source>
</evidence>
<protein>
    <recommendedName>
        <fullName evidence="4">Transmembrane protein</fullName>
    </recommendedName>
</protein>
<reference evidence="3" key="1">
    <citation type="journal article" date="2019" name="Int. J. Syst. Evol. Microbiol.">
        <title>The Global Catalogue of Microorganisms (GCM) 10K type strain sequencing project: providing services to taxonomists for standard genome sequencing and annotation.</title>
        <authorList>
            <consortium name="The Broad Institute Genomics Platform"/>
            <consortium name="The Broad Institute Genome Sequencing Center for Infectious Disease"/>
            <person name="Wu L."/>
            <person name="Ma J."/>
        </authorList>
    </citation>
    <scope>NUCLEOTIDE SEQUENCE [LARGE SCALE GENOMIC DNA]</scope>
    <source>
        <strain evidence="3">JCM 11650</strain>
    </source>
</reference>
<accession>A0ABV9GVP0</accession>
<dbReference type="InterPro" id="IPR011990">
    <property type="entry name" value="TPR-like_helical_dom_sf"/>
</dbReference>
<feature type="transmembrane region" description="Helical" evidence="1">
    <location>
        <begin position="33"/>
        <end position="54"/>
    </location>
</feature>
<comment type="caution">
    <text evidence="2">The sequence shown here is derived from an EMBL/GenBank/DDBJ whole genome shotgun (WGS) entry which is preliminary data.</text>
</comment>
<keyword evidence="1" id="KW-1133">Transmembrane helix</keyword>
<keyword evidence="1" id="KW-0812">Transmembrane</keyword>
<dbReference type="SUPFAM" id="SSF48452">
    <property type="entry name" value="TPR-like"/>
    <property type="match status" value="1"/>
</dbReference>
<sequence>MLNLKLGLAALGMEVSAWTTVALLYERSDTALAGYLLLHTLACVLLSLTLLPLVRQRQGRPGWTLLLIMACSYAIPVAGFVGVVAAFVFLTLYRKPRPRDDFETLESPEFDQHEKRRNSFRHIGMRSFLTNTKAPLHARMRAMSALQYVGGRTATPLLRTAMGDASEDLRLLAYGMLDNLEKRINHAIDQELQTWHGAQAAGDEVQSMDSARQLADLYWELVYQALVQGDLRDHACAQALHYCEYVLARQPDNAALVLRKGRLLHAQGHSAEAQAAYAHARALGLPATRVLPYEAELCFEQRDFPRTQALMSALDQWGALPRLRPVINYWKGR</sequence>